<protein>
    <recommendedName>
        <fullName evidence="3">Transposase</fullName>
    </recommendedName>
</protein>
<name>A0ABC8D8T9_BACVE</name>
<evidence type="ECO:0000313" key="1">
    <source>
        <dbReference type="EMBL" id="AWX72230.1"/>
    </source>
</evidence>
<dbReference type="AlphaFoldDB" id="A0ABC8D8T9"/>
<dbReference type="EMBL" id="CP030150">
    <property type="protein sequence ID" value="AWX72230.1"/>
    <property type="molecule type" value="Genomic_DNA"/>
</dbReference>
<accession>A0ABC8D8T9</accession>
<reference evidence="1 2" key="1">
    <citation type="submission" date="2018-06" db="EMBL/GenBank/DDBJ databases">
        <title>Complete Genome Sequence of Bacillus velezensis DSYZ, a Plant Growth-Promoting Rhizobacterium with Antifungal Activity.</title>
        <authorList>
            <person name="Du B."/>
            <person name="Ding Y."/>
            <person name="Liu K."/>
            <person name="Yao L."/>
            <person name="Wang C."/>
            <person name="Li H."/>
            <person name="Liu H."/>
        </authorList>
    </citation>
    <scope>NUCLEOTIDE SEQUENCE [LARGE SCALE GENOMIC DNA]</scope>
    <source>
        <strain evidence="1 2">DSYZ</strain>
    </source>
</reference>
<gene>
    <name evidence="1" type="ORF">BVDSYZ_09410</name>
</gene>
<evidence type="ECO:0000313" key="2">
    <source>
        <dbReference type="Proteomes" id="UP000250069"/>
    </source>
</evidence>
<organism evidence="1 2">
    <name type="scientific">Bacillus velezensis</name>
    <dbReference type="NCBI Taxonomy" id="492670"/>
    <lineage>
        <taxon>Bacteria</taxon>
        <taxon>Bacillati</taxon>
        <taxon>Bacillota</taxon>
        <taxon>Bacilli</taxon>
        <taxon>Bacillales</taxon>
        <taxon>Bacillaceae</taxon>
        <taxon>Bacillus</taxon>
        <taxon>Bacillus amyloliquefaciens group</taxon>
    </lineage>
</organism>
<sequence length="104" mass="12003">MAKHAIKLCMKVVSMKLLHHAESHTKRYREIIVNENIHHFPGKRSIRQIKTNHKGTEGTIQGGCLRVCGADKVSVSKRSYVYSELYVYSCRMLVKESRQNCRLS</sequence>
<evidence type="ECO:0008006" key="3">
    <source>
        <dbReference type="Google" id="ProtNLM"/>
    </source>
</evidence>
<proteinExistence type="predicted"/>
<dbReference type="Proteomes" id="UP000250069">
    <property type="component" value="Chromosome"/>
</dbReference>